<dbReference type="Proteomes" id="UP001046870">
    <property type="component" value="Chromosome 3"/>
</dbReference>
<proteinExistence type="predicted"/>
<evidence type="ECO:0000313" key="4">
    <source>
        <dbReference type="Proteomes" id="UP001046870"/>
    </source>
</evidence>
<dbReference type="PANTHER" id="PTHR15446:SF2">
    <property type="entry name" value="UROPLAKIN-3B-LIKE PROTEIN 1-RELATED"/>
    <property type="match status" value="1"/>
</dbReference>
<gene>
    <name evidence="3" type="ORF">MATL_G00041200</name>
</gene>
<evidence type="ECO:0000313" key="3">
    <source>
        <dbReference type="EMBL" id="KAG7483710.1"/>
    </source>
</evidence>
<keyword evidence="4" id="KW-1185">Reference proteome</keyword>
<feature type="transmembrane region" description="Helical" evidence="1">
    <location>
        <begin position="194"/>
        <end position="219"/>
    </location>
</feature>
<dbReference type="PANTHER" id="PTHR15446">
    <property type="entry name" value="UROPLAKIN III"/>
    <property type="match status" value="1"/>
</dbReference>
<feature type="chain" id="PRO_5038833190" evidence="2">
    <location>
        <begin position="20"/>
        <end position="259"/>
    </location>
</feature>
<reference evidence="3" key="1">
    <citation type="submission" date="2021-01" db="EMBL/GenBank/DDBJ databases">
        <authorList>
            <person name="Zahm M."/>
            <person name="Roques C."/>
            <person name="Cabau C."/>
            <person name="Klopp C."/>
            <person name="Donnadieu C."/>
            <person name="Jouanno E."/>
            <person name="Lampietro C."/>
            <person name="Louis A."/>
            <person name="Herpin A."/>
            <person name="Echchiki A."/>
            <person name="Berthelot C."/>
            <person name="Parey E."/>
            <person name="Roest-Crollius H."/>
            <person name="Braasch I."/>
            <person name="Postlethwait J."/>
            <person name="Bobe J."/>
            <person name="Montfort J."/>
            <person name="Bouchez O."/>
            <person name="Begum T."/>
            <person name="Mejri S."/>
            <person name="Adams A."/>
            <person name="Chen W.-J."/>
            <person name="Guiguen Y."/>
        </authorList>
    </citation>
    <scope>NUCLEOTIDE SEQUENCE</scope>
    <source>
        <strain evidence="3">YG-15Mar2019-1</strain>
        <tissue evidence="3">Brain</tissue>
    </source>
</reference>
<sequence>MASMAITLVLCVWLAVNNAEVAITPEIFPSVVIGILTSTTVILKQPRCYFDKLEGLPCSLHQCEIWLVAARGHGVKRFDSEKTSTDILSRSPYPEAFQGSMSPNYFITRVGVQSSFPCGELPGIRYFQVGSEGTCDMANCNGALPAGATIRVKYILVDPTSERIESETRWSQPITLLTTRAISSMDESMWKRSAAMVVIAVILSCTLAVLLLLLVVALVQDCFFQEQPEITEPSSLGHGIRRYNTHNVYNSEYYSNAQI</sequence>
<keyword evidence="1" id="KW-1133">Transmembrane helix</keyword>
<feature type="signal peptide" evidence="2">
    <location>
        <begin position="1"/>
        <end position="19"/>
    </location>
</feature>
<evidence type="ECO:0000256" key="2">
    <source>
        <dbReference type="SAM" id="SignalP"/>
    </source>
</evidence>
<protein>
    <submittedName>
        <fullName evidence="3">Uncharacterized protein</fullName>
    </submittedName>
</protein>
<dbReference type="EMBL" id="JAFDVH010000003">
    <property type="protein sequence ID" value="KAG7483710.1"/>
    <property type="molecule type" value="Genomic_DNA"/>
</dbReference>
<accession>A0A9D3QED2</accession>
<dbReference type="InterPro" id="IPR024831">
    <property type="entry name" value="Uroplakin-3"/>
</dbReference>
<organism evidence="3 4">
    <name type="scientific">Megalops atlanticus</name>
    <name type="common">Tarpon</name>
    <name type="synonym">Clupea gigantea</name>
    <dbReference type="NCBI Taxonomy" id="7932"/>
    <lineage>
        <taxon>Eukaryota</taxon>
        <taxon>Metazoa</taxon>
        <taxon>Chordata</taxon>
        <taxon>Craniata</taxon>
        <taxon>Vertebrata</taxon>
        <taxon>Euteleostomi</taxon>
        <taxon>Actinopterygii</taxon>
        <taxon>Neopterygii</taxon>
        <taxon>Teleostei</taxon>
        <taxon>Elopiformes</taxon>
        <taxon>Megalopidae</taxon>
        <taxon>Megalops</taxon>
    </lineage>
</organism>
<keyword evidence="2" id="KW-0732">Signal</keyword>
<keyword evidence="1" id="KW-0812">Transmembrane</keyword>
<dbReference type="GO" id="GO:0016020">
    <property type="term" value="C:membrane"/>
    <property type="evidence" value="ECO:0007669"/>
    <property type="project" value="TreeGrafter"/>
</dbReference>
<name>A0A9D3QED2_MEGAT</name>
<dbReference type="AlphaFoldDB" id="A0A9D3QED2"/>
<dbReference type="OrthoDB" id="9945328at2759"/>
<keyword evidence="1" id="KW-0472">Membrane</keyword>
<comment type="caution">
    <text evidence="3">The sequence shown here is derived from an EMBL/GenBank/DDBJ whole genome shotgun (WGS) entry which is preliminary data.</text>
</comment>
<evidence type="ECO:0000256" key="1">
    <source>
        <dbReference type="SAM" id="Phobius"/>
    </source>
</evidence>